<dbReference type="RefSeq" id="WP_055096480.1">
    <property type="nucleotide sequence ID" value="NZ_JRLF01000012.1"/>
</dbReference>
<feature type="transmembrane region" description="Helical" evidence="1">
    <location>
        <begin position="7"/>
        <end position="27"/>
    </location>
</feature>
<dbReference type="STRING" id="362413.RC62_1435"/>
<dbReference type="AlphaFoldDB" id="A0A0Q0W5T0"/>
<name>A0A0Q0W5T0_9FLAO</name>
<comment type="caution">
    <text evidence="3">The sequence shown here is derived from an EMBL/GenBank/DDBJ whole genome shotgun (WGS) entry which is preliminary data.</text>
</comment>
<evidence type="ECO:0000313" key="3">
    <source>
        <dbReference type="EMBL" id="KQB39741.1"/>
    </source>
</evidence>
<dbReference type="Proteomes" id="UP000050443">
    <property type="component" value="Unassembled WGS sequence"/>
</dbReference>
<reference evidence="3 4" key="1">
    <citation type="submission" date="2014-09" db="EMBL/GenBank/DDBJ databases">
        <title>Genome sequence of Flavobacterium aquidurense RC62.</title>
        <authorList>
            <person name="Kim J.F."/>
            <person name="Kwak M.-J."/>
        </authorList>
    </citation>
    <scope>NUCLEOTIDE SEQUENCE [LARGE SCALE GENOMIC DNA]</scope>
    <source>
        <strain evidence="3 4">RC62</strain>
    </source>
</reference>
<dbReference type="PANTHER" id="PTHR33371:SF4">
    <property type="entry name" value="INTERMEMBRANE PHOSPHOLIPID TRANSPORT SYSTEM BINDING PROTEIN MLAD"/>
    <property type="match status" value="1"/>
</dbReference>
<proteinExistence type="predicted"/>
<dbReference type="Pfam" id="PF02470">
    <property type="entry name" value="MlaD"/>
    <property type="match status" value="1"/>
</dbReference>
<feature type="domain" description="Mce/MlaD" evidence="2">
    <location>
        <begin position="36"/>
        <end position="112"/>
    </location>
</feature>
<keyword evidence="1" id="KW-0472">Membrane</keyword>
<evidence type="ECO:0000256" key="1">
    <source>
        <dbReference type="SAM" id="Phobius"/>
    </source>
</evidence>
<keyword evidence="1" id="KW-0812">Transmembrane</keyword>
<dbReference type="PANTHER" id="PTHR33371">
    <property type="entry name" value="INTERMEMBRANE PHOSPHOLIPID TRANSPORT SYSTEM BINDING PROTEIN MLAD-RELATED"/>
    <property type="match status" value="1"/>
</dbReference>
<evidence type="ECO:0000313" key="4">
    <source>
        <dbReference type="Proteomes" id="UP000050443"/>
    </source>
</evidence>
<organism evidence="3 4">
    <name type="scientific">Flavobacterium aquidurense</name>
    <dbReference type="NCBI Taxonomy" id="362413"/>
    <lineage>
        <taxon>Bacteria</taxon>
        <taxon>Pseudomonadati</taxon>
        <taxon>Bacteroidota</taxon>
        <taxon>Flavobacteriia</taxon>
        <taxon>Flavobacteriales</taxon>
        <taxon>Flavobacteriaceae</taxon>
        <taxon>Flavobacterium</taxon>
    </lineage>
</organism>
<dbReference type="InterPro" id="IPR003399">
    <property type="entry name" value="Mce/MlaD"/>
</dbReference>
<evidence type="ECO:0000259" key="2">
    <source>
        <dbReference type="Pfam" id="PF02470"/>
    </source>
</evidence>
<dbReference type="PATRIC" id="fig|362413.3.peg.1396"/>
<dbReference type="InterPro" id="IPR052336">
    <property type="entry name" value="MlaD_Phospholipid_Transporter"/>
</dbReference>
<sequence length="321" mass="35101">MKLTREIKTAILVIASILLFIWGYSFLKGKDLFTNYKTLYVEYDNVEDLSASAPVTINGLSIGKVSKITINELTGKLLVELQLKTDFPISKTSKAALYSPSLIGGKQIKILPNLADKDPAVEGQTLESAVELGLTESLGGKIEPIQQKLDLMLLNINTLVSGLNNVLDKQGQENLKKSLAELSQTMEQFHRASGSLNSILDTNKGQINGVVTNFNKMSSNFNKISDSLNKADLGKTVRNLNQTLAKVDGIMSNLNSGKGTAGKLLNDDALYNNLSKTSKELELLLQDVRLYPTRYVNVSLFGKKNKPYVAPTEDANSTTKN</sequence>
<protein>
    <submittedName>
        <fullName evidence="3">ABC-type transport system involved in resistance to organic solvent, periplasmic component</fullName>
    </submittedName>
</protein>
<dbReference type="OrthoDB" id="9769132at2"/>
<keyword evidence="1" id="KW-1133">Transmembrane helix</keyword>
<gene>
    <name evidence="3" type="ORF">RC62_1435</name>
</gene>
<accession>A0A0Q0W5T0</accession>
<dbReference type="EMBL" id="JRLF01000012">
    <property type="protein sequence ID" value="KQB39741.1"/>
    <property type="molecule type" value="Genomic_DNA"/>
</dbReference>